<keyword evidence="4" id="KW-1185">Reference proteome</keyword>
<evidence type="ECO:0000313" key="4">
    <source>
        <dbReference type="Proteomes" id="UP001465755"/>
    </source>
</evidence>
<comment type="similarity">
    <text evidence="1">Belongs to the GID4/VID24 family.</text>
</comment>
<dbReference type="GO" id="GO:0006623">
    <property type="term" value="P:protein targeting to vacuole"/>
    <property type="evidence" value="ECO:0007669"/>
    <property type="project" value="TreeGrafter"/>
</dbReference>
<evidence type="ECO:0000256" key="1">
    <source>
        <dbReference type="ARBA" id="ARBA00061469"/>
    </source>
</evidence>
<dbReference type="AlphaFoldDB" id="A0AAW1Q2U5"/>
<dbReference type="InterPro" id="IPR018618">
    <property type="entry name" value="GID4/10-like"/>
</dbReference>
<dbReference type="EMBL" id="JALJOQ010000001">
    <property type="protein sequence ID" value="KAK9815090.1"/>
    <property type="molecule type" value="Genomic_DNA"/>
</dbReference>
<protein>
    <recommendedName>
        <fullName evidence="5">Glucose-induced degradation protein 4 homolog</fullName>
    </recommendedName>
</protein>
<evidence type="ECO:0000256" key="2">
    <source>
        <dbReference type="SAM" id="MobiDB-lite"/>
    </source>
</evidence>
<comment type="caution">
    <text evidence="3">The sequence shown here is derived from an EMBL/GenBank/DDBJ whole genome shotgun (WGS) entry which is preliminary data.</text>
</comment>
<dbReference type="GO" id="GO:0007039">
    <property type="term" value="P:protein catabolic process in the vacuole"/>
    <property type="evidence" value="ECO:0007669"/>
    <property type="project" value="TreeGrafter"/>
</dbReference>
<reference evidence="3 4" key="1">
    <citation type="journal article" date="2024" name="Nat. Commun.">
        <title>Phylogenomics reveals the evolutionary origins of lichenization in chlorophyte algae.</title>
        <authorList>
            <person name="Puginier C."/>
            <person name="Libourel C."/>
            <person name="Otte J."/>
            <person name="Skaloud P."/>
            <person name="Haon M."/>
            <person name="Grisel S."/>
            <person name="Petersen M."/>
            <person name="Berrin J.G."/>
            <person name="Delaux P.M."/>
            <person name="Dal Grande F."/>
            <person name="Keller J."/>
        </authorList>
    </citation>
    <scope>NUCLEOTIDE SEQUENCE [LARGE SCALE GENOMIC DNA]</scope>
    <source>
        <strain evidence="3 4">SAG 2036</strain>
    </source>
</reference>
<dbReference type="GO" id="GO:0034657">
    <property type="term" value="C:GID complex"/>
    <property type="evidence" value="ECO:0007669"/>
    <property type="project" value="TreeGrafter"/>
</dbReference>
<evidence type="ECO:0000313" key="3">
    <source>
        <dbReference type="EMBL" id="KAK9815090.1"/>
    </source>
</evidence>
<sequence>MLSDLQLHRVAERRIPRREGPGDLDGQRERSLIHRSALLQLSGAASRYLPSPTTVPDNHQQDETPESDAAALVHRDDLQSQDFAAVQPCSFLRMGFKYRGKQSVNRSSRLAVTAEDYWGVEVQIQEINLDQGYLCGCMRAEDVPHAQGPIVTFWEGEIIDNQNASFMTSKWGASLSTDLRHWSKFPAFTALQNEVKSRHGRCRGLSSYHSIFMRWKESFFLNARDDTGTSLTISGFYYICLSRETGTIIGFYFDPSCAPCQKLELEPKATAGGGIAFGHYAFD</sequence>
<dbReference type="PANTHER" id="PTHR14534:SF3">
    <property type="entry name" value="GID COMPLEX SUBUNIT 4 HOMOLOG"/>
    <property type="match status" value="1"/>
</dbReference>
<name>A0AAW1Q2U5_9CHLO</name>
<dbReference type="GO" id="GO:0043161">
    <property type="term" value="P:proteasome-mediated ubiquitin-dependent protein catabolic process"/>
    <property type="evidence" value="ECO:0007669"/>
    <property type="project" value="TreeGrafter"/>
</dbReference>
<dbReference type="Proteomes" id="UP001465755">
    <property type="component" value="Unassembled WGS sequence"/>
</dbReference>
<dbReference type="PANTHER" id="PTHR14534">
    <property type="entry name" value="VACUOLAR IMPORT AND DEGRADATION PROTEIN 24"/>
    <property type="match status" value="1"/>
</dbReference>
<organism evidence="3 4">
    <name type="scientific">Symbiochloris irregularis</name>
    <dbReference type="NCBI Taxonomy" id="706552"/>
    <lineage>
        <taxon>Eukaryota</taxon>
        <taxon>Viridiplantae</taxon>
        <taxon>Chlorophyta</taxon>
        <taxon>core chlorophytes</taxon>
        <taxon>Trebouxiophyceae</taxon>
        <taxon>Trebouxiales</taxon>
        <taxon>Trebouxiaceae</taxon>
        <taxon>Symbiochloris</taxon>
    </lineage>
</organism>
<feature type="region of interest" description="Disordered" evidence="2">
    <location>
        <begin position="1"/>
        <end position="29"/>
    </location>
</feature>
<evidence type="ECO:0008006" key="5">
    <source>
        <dbReference type="Google" id="ProtNLM"/>
    </source>
</evidence>
<accession>A0AAW1Q2U5</accession>
<dbReference type="Pfam" id="PF09783">
    <property type="entry name" value="Vac_ImportDeg"/>
    <property type="match status" value="1"/>
</dbReference>
<dbReference type="GO" id="GO:0005773">
    <property type="term" value="C:vacuole"/>
    <property type="evidence" value="ECO:0007669"/>
    <property type="project" value="GOC"/>
</dbReference>
<gene>
    <name evidence="3" type="ORF">WJX73_007330</name>
</gene>
<dbReference type="GO" id="GO:0045721">
    <property type="term" value="P:negative regulation of gluconeogenesis"/>
    <property type="evidence" value="ECO:0007669"/>
    <property type="project" value="TreeGrafter"/>
</dbReference>
<proteinExistence type="inferred from homology"/>